<feature type="region of interest" description="Disordered" evidence="1">
    <location>
        <begin position="214"/>
        <end position="256"/>
    </location>
</feature>
<reference evidence="2 3" key="1">
    <citation type="journal article" date="2019" name="BMC Genomics">
        <title>New insights from Opisthorchis felineus genome: update on genomics of the epidemiologically important liver flukes.</title>
        <authorList>
            <person name="Ershov N.I."/>
            <person name="Mordvinov V.A."/>
            <person name="Prokhortchouk E.B."/>
            <person name="Pakharukova M.Y."/>
            <person name="Gunbin K.V."/>
            <person name="Ustyantsev K."/>
            <person name="Genaev M.A."/>
            <person name="Blinov A.G."/>
            <person name="Mazur A."/>
            <person name="Boulygina E."/>
            <person name="Tsygankova S."/>
            <person name="Khrameeva E."/>
            <person name="Chekanov N."/>
            <person name="Fan G."/>
            <person name="Xiao A."/>
            <person name="Zhang H."/>
            <person name="Xu X."/>
            <person name="Yang H."/>
            <person name="Solovyev V."/>
            <person name="Lee S.M."/>
            <person name="Liu X."/>
            <person name="Afonnikov D.A."/>
            <person name="Skryabin K.G."/>
        </authorList>
    </citation>
    <scope>NUCLEOTIDE SEQUENCE [LARGE SCALE GENOMIC DNA]</scope>
    <source>
        <strain evidence="2">AK-0245</strain>
        <tissue evidence="2">Whole organism</tissue>
    </source>
</reference>
<dbReference type="AlphaFoldDB" id="A0A4S2M2Y1"/>
<evidence type="ECO:0000256" key="1">
    <source>
        <dbReference type="SAM" id="MobiDB-lite"/>
    </source>
</evidence>
<evidence type="ECO:0000313" key="3">
    <source>
        <dbReference type="Proteomes" id="UP000308267"/>
    </source>
</evidence>
<keyword evidence="3" id="KW-1185">Reference proteome</keyword>
<dbReference type="OrthoDB" id="6279672at2759"/>
<accession>A0A4S2M2Y1</accession>
<dbReference type="Proteomes" id="UP000308267">
    <property type="component" value="Unassembled WGS sequence"/>
</dbReference>
<comment type="caution">
    <text evidence="2">The sequence shown here is derived from an EMBL/GenBank/DDBJ whole genome shotgun (WGS) entry which is preliminary data.</text>
</comment>
<proteinExistence type="predicted"/>
<feature type="compositionally biased region" description="Basic and acidic residues" evidence="1">
    <location>
        <begin position="85"/>
        <end position="97"/>
    </location>
</feature>
<organism evidence="2 3">
    <name type="scientific">Opisthorchis felineus</name>
    <dbReference type="NCBI Taxonomy" id="147828"/>
    <lineage>
        <taxon>Eukaryota</taxon>
        <taxon>Metazoa</taxon>
        <taxon>Spiralia</taxon>
        <taxon>Lophotrochozoa</taxon>
        <taxon>Platyhelminthes</taxon>
        <taxon>Trematoda</taxon>
        <taxon>Digenea</taxon>
        <taxon>Opisthorchiida</taxon>
        <taxon>Opisthorchiata</taxon>
        <taxon>Opisthorchiidae</taxon>
        <taxon>Opisthorchis</taxon>
    </lineage>
</organism>
<feature type="region of interest" description="Disordered" evidence="1">
    <location>
        <begin position="1"/>
        <end position="42"/>
    </location>
</feature>
<dbReference type="EMBL" id="SJOL01005265">
    <property type="protein sequence ID" value="TGZ70612.1"/>
    <property type="molecule type" value="Genomic_DNA"/>
</dbReference>
<feature type="region of interest" description="Disordered" evidence="1">
    <location>
        <begin position="72"/>
        <end position="156"/>
    </location>
</feature>
<evidence type="ECO:0000313" key="2">
    <source>
        <dbReference type="EMBL" id="TGZ70612.1"/>
    </source>
</evidence>
<protein>
    <submittedName>
        <fullName evidence="2">Uncharacterized protein</fullName>
    </submittedName>
</protein>
<name>A0A4S2M2Y1_OPIFE</name>
<feature type="compositionally biased region" description="Basic and acidic residues" evidence="1">
    <location>
        <begin position="121"/>
        <end position="141"/>
    </location>
</feature>
<feature type="compositionally biased region" description="Basic and acidic residues" evidence="1">
    <location>
        <begin position="11"/>
        <end position="31"/>
    </location>
</feature>
<gene>
    <name evidence="2" type="ORF">CRM22_003106</name>
</gene>
<sequence>MGLASGKLTLHHVEDKHKPEANDAGPHKTVETPETASQLVNGDASVMSNVPAIDDEQPEKAVGEARTEVIQTVDEVPGPNGTVHAGHEDAEAHETEKRKSKNPLSWIKRRLSKKSSTTKPESAELEHPIADEQGDSPKADETTESPSIPEAHVTEAAESLVNEVISSAVAAEQEQVITEVDTTSPSAVGEELQMSTKHETPHVVPTDLVEVTEPATSPVEPEPTQVAEDEPAYEGHHDQVPEEQELHGTETNNTNVTEGATQLDHRHTHTHTHTHKLSYLSTFDSRTQCAHINYLTSKLLSPSIGTALFPNNHCASSGASRPCFSVLSLSLPLFVNRSSTSAASSCLQFSSLFSIPFLLFL</sequence>
<feature type="compositionally biased region" description="Basic and acidic residues" evidence="1">
    <location>
        <begin position="233"/>
        <end position="248"/>
    </location>
</feature>